<dbReference type="InterPro" id="IPR008538">
    <property type="entry name" value="Uma2"/>
</dbReference>
<dbReference type="PANTHER" id="PTHR34107">
    <property type="entry name" value="SLL0198 PROTEIN-RELATED"/>
    <property type="match status" value="1"/>
</dbReference>
<gene>
    <name evidence="2" type="ORF">BE15_20055</name>
</gene>
<dbReference type="Pfam" id="PF05685">
    <property type="entry name" value="Uma2"/>
    <property type="match status" value="1"/>
</dbReference>
<sequence length="213" mass="23187">MATVAASDAREPARITLEAWADLDEDEAGELVGGRIEEEEVPSVLHEAVVAWLMRVLGVWAAPRGGRVFGSELKLGMRAQERGRKPDVSMYLPGAQLPARASPMATRPPSAVIEVISPRPRDARRDRIEKLGEYARFGVRYYWILDPQVRGLEIFELGQDGRYAVALSASEGGHVVPGCEGLTLDLDALWRELDELPEDEDDGGAGTAAGRSP</sequence>
<feature type="domain" description="Putative restriction endonuclease" evidence="1">
    <location>
        <begin position="19"/>
        <end position="183"/>
    </location>
</feature>
<evidence type="ECO:0000259" key="1">
    <source>
        <dbReference type="Pfam" id="PF05685"/>
    </source>
</evidence>
<protein>
    <recommendedName>
        <fullName evidence="1">Putative restriction endonuclease domain-containing protein</fullName>
    </recommendedName>
</protein>
<dbReference type="Gene3D" id="3.90.1570.10">
    <property type="entry name" value="tt1808, chain A"/>
    <property type="match status" value="1"/>
</dbReference>
<dbReference type="EMBL" id="JEMA01000740">
    <property type="protein sequence ID" value="KYF66442.1"/>
    <property type="molecule type" value="Genomic_DNA"/>
</dbReference>
<dbReference type="Proteomes" id="UP000075260">
    <property type="component" value="Unassembled WGS sequence"/>
</dbReference>
<dbReference type="AlphaFoldDB" id="A0A150QEY7"/>
<dbReference type="CDD" id="cd06260">
    <property type="entry name" value="DUF820-like"/>
    <property type="match status" value="1"/>
</dbReference>
<organism evidence="2 3">
    <name type="scientific">Sorangium cellulosum</name>
    <name type="common">Polyangium cellulosum</name>
    <dbReference type="NCBI Taxonomy" id="56"/>
    <lineage>
        <taxon>Bacteria</taxon>
        <taxon>Pseudomonadati</taxon>
        <taxon>Myxococcota</taxon>
        <taxon>Polyangia</taxon>
        <taxon>Polyangiales</taxon>
        <taxon>Polyangiaceae</taxon>
        <taxon>Sorangium</taxon>
    </lineage>
</organism>
<reference evidence="2 3" key="1">
    <citation type="submission" date="2014-02" db="EMBL/GenBank/DDBJ databases">
        <title>The small core and large imbalanced accessory genome model reveals a collaborative survival strategy of Sorangium cellulosum strains in nature.</title>
        <authorList>
            <person name="Han K."/>
            <person name="Peng R."/>
            <person name="Blom J."/>
            <person name="Li Y.-Z."/>
        </authorList>
    </citation>
    <scope>NUCLEOTIDE SEQUENCE [LARGE SCALE GENOMIC DNA]</scope>
    <source>
        <strain evidence="2 3">So0008-312</strain>
    </source>
</reference>
<evidence type="ECO:0000313" key="3">
    <source>
        <dbReference type="Proteomes" id="UP000075260"/>
    </source>
</evidence>
<evidence type="ECO:0000313" key="2">
    <source>
        <dbReference type="EMBL" id="KYF66442.1"/>
    </source>
</evidence>
<dbReference type="SUPFAM" id="SSF52980">
    <property type="entry name" value="Restriction endonuclease-like"/>
    <property type="match status" value="1"/>
</dbReference>
<dbReference type="PANTHER" id="PTHR34107:SF4">
    <property type="entry name" value="SLL1222 PROTEIN"/>
    <property type="match status" value="1"/>
</dbReference>
<comment type="caution">
    <text evidence="2">The sequence shown here is derived from an EMBL/GenBank/DDBJ whole genome shotgun (WGS) entry which is preliminary data.</text>
</comment>
<proteinExistence type="predicted"/>
<dbReference type="RefSeq" id="WP_061610511.1">
    <property type="nucleotide sequence ID" value="NZ_JEMA01000740.1"/>
</dbReference>
<accession>A0A150QEY7</accession>
<dbReference type="InterPro" id="IPR012296">
    <property type="entry name" value="Nuclease_put_TT1808"/>
</dbReference>
<name>A0A150QEY7_SORCE</name>
<dbReference type="OrthoDB" id="9804532at2"/>
<dbReference type="InterPro" id="IPR011335">
    <property type="entry name" value="Restrct_endonuc-II-like"/>
</dbReference>